<evidence type="ECO:0000313" key="1">
    <source>
        <dbReference type="Proteomes" id="UP000887579"/>
    </source>
</evidence>
<reference evidence="2" key="1">
    <citation type="submission" date="2022-11" db="UniProtKB">
        <authorList>
            <consortium name="WormBaseParasite"/>
        </authorList>
    </citation>
    <scope>IDENTIFICATION</scope>
</reference>
<sequence length="93" mass="9977">RLTPLQTCAHPFLDELRNPATKLPSGKALPPLFDFTLQELSIEPALNRVLIPGYTGTLPLISGATEASGNNSLTGSVSQKEKESGNDTDRTQE</sequence>
<protein>
    <submittedName>
        <fullName evidence="2">Uncharacterized protein</fullName>
    </submittedName>
</protein>
<dbReference type="Proteomes" id="UP000887579">
    <property type="component" value="Unplaced"/>
</dbReference>
<proteinExistence type="predicted"/>
<evidence type="ECO:0000313" key="2">
    <source>
        <dbReference type="WBParaSite" id="ES5_v2.g10507.t1"/>
    </source>
</evidence>
<accession>A0AC34F0J0</accession>
<name>A0AC34F0J0_9BILA</name>
<dbReference type="WBParaSite" id="ES5_v2.g10507.t1">
    <property type="protein sequence ID" value="ES5_v2.g10507.t1"/>
    <property type="gene ID" value="ES5_v2.g10507"/>
</dbReference>
<organism evidence="1 2">
    <name type="scientific">Panagrolaimus sp. ES5</name>
    <dbReference type="NCBI Taxonomy" id="591445"/>
    <lineage>
        <taxon>Eukaryota</taxon>
        <taxon>Metazoa</taxon>
        <taxon>Ecdysozoa</taxon>
        <taxon>Nematoda</taxon>
        <taxon>Chromadorea</taxon>
        <taxon>Rhabditida</taxon>
        <taxon>Tylenchina</taxon>
        <taxon>Panagrolaimomorpha</taxon>
        <taxon>Panagrolaimoidea</taxon>
        <taxon>Panagrolaimidae</taxon>
        <taxon>Panagrolaimus</taxon>
    </lineage>
</organism>